<gene>
    <name evidence="1" type="ORF">Pro02_62460</name>
</gene>
<dbReference type="AlphaFoldDB" id="A0A8J3SDP3"/>
<accession>A0A8J3SDP3</accession>
<comment type="caution">
    <text evidence="1">The sequence shown here is derived from an EMBL/GenBank/DDBJ whole genome shotgun (WGS) entry which is preliminary data.</text>
</comment>
<name>A0A8J3SDP3_PLARO</name>
<protein>
    <submittedName>
        <fullName evidence="1">Uncharacterized protein</fullName>
    </submittedName>
</protein>
<evidence type="ECO:0000313" key="1">
    <source>
        <dbReference type="EMBL" id="GIH87838.1"/>
    </source>
</evidence>
<organism evidence="1 2">
    <name type="scientific">Planobispora rosea</name>
    <dbReference type="NCBI Taxonomy" id="35762"/>
    <lineage>
        <taxon>Bacteria</taxon>
        <taxon>Bacillati</taxon>
        <taxon>Actinomycetota</taxon>
        <taxon>Actinomycetes</taxon>
        <taxon>Streptosporangiales</taxon>
        <taxon>Streptosporangiaceae</taxon>
        <taxon>Planobispora</taxon>
    </lineage>
</organism>
<sequence>MYTSKGGSVFHRSASCEALLEGQRKAARFGQQIHEPRPVPLRQAQAEGRGACIPCFPNFVPANAKPCWIRGESTWLPGLLLEWHKDPARKVWRGVVTYSVGSEQITEVREQKELRPRR</sequence>
<proteinExistence type="predicted"/>
<dbReference type="Proteomes" id="UP000655044">
    <property type="component" value="Unassembled WGS sequence"/>
</dbReference>
<evidence type="ECO:0000313" key="2">
    <source>
        <dbReference type="Proteomes" id="UP000655044"/>
    </source>
</evidence>
<dbReference type="EMBL" id="BOOI01000068">
    <property type="protein sequence ID" value="GIH87838.1"/>
    <property type="molecule type" value="Genomic_DNA"/>
</dbReference>
<keyword evidence="2" id="KW-1185">Reference proteome</keyword>
<reference evidence="1" key="1">
    <citation type="submission" date="2021-01" db="EMBL/GenBank/DDBJ databases">
        <title>Whole genome shotgun sequence of Planobispora rosea NBRC 15558.</title>
        <authorList>
            <person name="Komaki H."/>
            <person name="Tamura T."/>
        </authorList>
    </citation>
    <scope>NUCLEOTIDE SEQUENCE</scope>
    <source>
        <strain evidence="1">NBRC 15558</strain>
    </source>
</reference>